<evidence type="ECO:0000313" key="2">
    <source>
        <dbReference type="EMBL" id="MEQ9937682.1"/>
    </source>
</evidence>
<sequence length="73" mass="7783">MELTFRSFLGDERGATAIEYGILAALIAAAVGFIFGDSGILINALNDKFDETHQIIKSCGTDEPGISCFAVKK</sequence>
<keyword evidence="5" id="KW-1185">Reference proteome</keyword>
<name>A0AAE9NKR3_9GAMM</name>
<accession>A0AAE9NKR3</accession>
<evidence type="ECO:0000313" key="5">
    <source>
        <dbReference type="Proteomes" id="UP001463408"/>
    </source>
</evidence>
<dbReference type="AlphaFoldDB" id="A0AAE9NKR3"/>
<reference evidence="3" key="1">
    <citation type="submission" date="2021-12" db="EMBL/GenBank/DDBJ databases">
        <title>Genome sequence of novel Pectobacterium sp. causing blackleg.</title>
        <authorList>
            <person name="Wang J."/>
        </authorList>
    </citation>
    <scope>NUCLEOTIDE SEQUENCE</scope>
    <source>
        <strain evidence="3">BY21311</strain>
    </source>
</reference>
<dbReference type="InterPro" id="IPR007047">
    <property type="entry name" value="Flp_Fap"/>
</dbReference>
<keyword evidence="1" id="KW-1133">Transmembrane helix</keyword>
<keyword evidence="1" id="KW-0472">Membrane</keyword>
<feature type="transmembrane region" description="Helical" evidence="1">
    <location>
        <begin position="20"/>
        <end position="45"/>
    </location>
</feature>
<dbReference type="Proteomes" id="UP001463408">
    <property type="component" value="Unassembled WGS sequence"/>
</dbReference>
<organism evidence="3 4">
    <name type="scientific">Pectobacterium polonicum</name>
    <dbReference type="NCBI Taxonomy" id="2485124"/>
    <lineage>
        <taxon>Bacteria</taxon>
        <taxon>Pseudomonadati</taxon>
        <taxon>Pseudomonadota</taxon>
        <taxon>Gammaproteobacteria</taxon>
        <taxon>Enterobacterales</taxon>
        <taxon>Pectobacteriaceae</taxon>
        <taxon>Pectobacterium</taxon>
    </lineage>
</organism>
<dbReference type="RefSeq" id="WP_137741664.1">
    <property type="nucleotide sequence ID" value="NZ_CP090065.1"/>
</dbReference>
<reference evidence="2 5" key="2">
    <citation type="submission" date="2024-06" db="EMBL/GenBank/DDBJ databases">
        <title>Pangenomics to understand the prophage dynamics in the radiating lineages of P. brasiliense.</title>
        <authorList>
            <person name="Pardeshi L.A."/>
            <person name="Van Duivenbode I."/>
            <person name="Jonkheer E.M."/>
            <person name="Pel M.J.C."/>
            <person name="Kupczok A."/>
            <person name="De Ridder D."/>
            <person name="Smit S."/>
            <person name="Van Der Lee T.J."/>
        </authorList>
    </citation>
    <scope>NUCLEOTIDE SEQUENCE [LARGE SCALE GENOMIC DNA]</scope>
    <source>
        <strain evidence="2 5">PD 8607</strain>
    </source>
</reference>
<dbReference type="EMBL" id="CP090065">
    <property type="protein sequence ID" value="UVO06840.1"/>
    <property type="molecule type" value="Genomic_DNA"/>
</dbReference>
<keyword evidence="1" id="KW-0812">Transmembrane</keyword>
<dbReference type="KEGG" id="ppoo:LW347_13005"/>
<evidence type="ECO:0000313" key="3">
    <source>
        <dbReference type="EMBL" id="UVO06840.1"/>
    </source>
</evidence>
<protein>
    <submittedName>
        <fullName evidence="3">Flp family type IVb pilin</fullName>
    </submittedName>
</protein>
<gene>
    <name evidence="2" type="ORF">ABRQ07_08640</name>
    <name evidence="3" type="ORF">LW347_13005</name>
</gene>
<dbReference type="Proteomes" id="UP001059272">
    <property type="component" value="Chromosome"/>
</dbReference>
<proteinExistence type="predicted"/>
<dbReference type="Pfam" id="PF04964">
    <property type="entry name" value="Flp_Fap"/>
    <property type="match status" value="1"/>
</dbReference>
<evidence type="ECO:0000256" key="1">
    <source>
        <dbReference type="SAM" id="Phobius"/>
    </source>
</evidence>
<evidence type="ECO:0000313" key="4">
    <source>
        <dbReference type="Proteomes" id="UP001059272"/>
    </source>
</evidence>
<dbReference type="EMBL" id="JBEHEF010000005">
    <property type="protein sequence ID" value="MEQ9937682.1"/>
    <property type="molecule type" value="Genomic_DNA"/>
</dbReference>